<accession>A0A4Y7SNL3</accession>
<name>A0A4Y7SNL3_COPMI</name>
<sequence>MGATCPKKAFDHPSSPSLGPSGTSSVVPSPSSIPSSTSPLCPKRLFLPFHPSILFIHPSILFIHPSILFIHPSILFIHPSILFIHPSTHSPVAPYVRRSGSNRGYWFGLDGPKSWCGLIRM</sequence>
<evidence type="ECO:0000313" key="4">
    <source>
        <dbReference type="Proteomes" id="UP000298030"/>
    </source>
</evidence>
<proteinExistence type="predicted"/>
<organism evidence="3 4">
    <name type="scientific">Coprinellus micaceus</name>
    <name type="common">Glistening ink-cap mushroom</name>
    <name type="synonym">Coprinus micaceus</name>
    <dbReference type="NCBI Taxonomy" id="71717"/>
    <lineage>
        <taxon>Eukaryota</taxon>
        <taxon>Fungi</taxon>
        <taxon>Dikarya</taxon>
        <taxon>Basidiomycota</taxon>
        <taxon>Agaricomycotina</taxon>
        <taxon>Agaricomycetes</taxon>
        <taxon>Agaricomycetidae</taxon>
        <taxon>Agaricales</taxon>
        <taxon>Agaricineae</taxon>
        <taxon>Psathyrellaceae</taxon>
        <taxon>Coprinellus</taxon>
    </lineage>
</organism>
<feature type="region of interest" description="Disordered" evidence="1">
    <location>
        <begin position="1"/>
        <end position="38"/>
    </location>
</feature>
<dbReference type="Proteomes" id="UP000298030">
    <property type="component" value="Unassembled WGS sequence"/>
</dbReference>
<feature type="compositionally biased region" description="Low complexity" evidence="1">
    <location>
        <begin position="13"/>
        <end position="38"/>
    </location>
</feature>
<evidence type="ECO:0000256" key="1">
    <source>
        <dbReference type="SAM" id="MobiDB-lite"/>
    </source>
</evidence>
<dbReference type="EMBL" id="QPFP01000078">
    <property type="protein sequence ID" value="TEB23460.1"/>
    <property type="molecule type" value="Genomic_DNA"/>
</dbReference>
<protein>
    <submittedName>
        <fullName evidence="3">Uncharacterized protein</fullName>
    </submittedName>
</protein>
<keyword evidence="4" id="KW-1185">Reference proteome</keyword>
<keyword evidence="2" id="KW-0812">Transmembrane</keyword>
<evidence type="ECO:0000313" key="3">
    <source>
        <dbReference type="EMBL" id="TEB23460.1"/>
    </source>
</evidence>
<evidence type="ECO:0000256" key="2">
    <source>
        <dbReference type="SAM" id="Phobius"/>
    </source>
</evidence>
<keyword evidence="2" id="KW-1133">Transmembrane helix</keyword>
<dbReference type="AlphaFoldDB" id="A0A4Y7SNL3"/>
<reference evidence="3 4" key="1">
    <citation type="journal article" date="2019" name="Nat. Ecol. Evol.">
        <title>Megaphylogeny resolves global patterns of mushroom evolution.</title>
        <authorList>
            <person name="Varga T."/>
            <person name="Krizsan K."/>
            <person name="Foldi C."/>
            <person name="Dima B."/>
            <person name="Sanchez-Garcia M."/>
            <person name="Sanchez-Ramirez S."/>
            <person name="Szollosi G.J."/>
            <person name="Szarkandi J.G."/>
            <person name="Papp V."/>
            <person name="Albert L."/>
            <person name="Andreopoulos W."/>
            <person name="Angelini C."/>
            <person name="Antonin V."/>
            <person name="Barry K.W."/>
            <person name="Bougher N.L."/>
            <person name="Buchanan P."/>
            <person name="Buyck B."/>
            <person name="Bense V."/>
            <person name="Catcheside P."/>
            <person name="Chovatia M."/>
            <person name="Cooper J."/>
            <person name="Damon W."/>
            <person name="Desjardin D."/>
            <person name="Finy P."/>
            <person name="Geml J."/>
            <person name="Haridas S."/>
            <person name="Hughes K."/>
            <person name="Justo A."/>
            <person name="Karasinski D."/>
            <person name="Kautmanova I."/>
            <person name="Kiss B."/>
            <person name="Kocsube S."/>
            <person name="Kotiranta H."/>
            <person name="LaButti K.M."/>
            <person name="Lechner B.E."/>
            <person name="Liimatainen K."/>
            <person name="Lipzen A."/>
            <person name="Lukacs Z."/>
            <person name="Mihaltcheva S."/>
            <person name="Morgado L.N."/>
            <person name="Niskanen T."/>
            <person name="Noordeloos M.E."/>
            <person name="Ohm R.A."/>
            <person name="Ortiz-Santana B."/>
            <person name="Ovrebo C."/>
            <person name="Racz N."/>
            <person name="Riley R."/>
            <person name="Savchenko A."/>
            <person name="Shiryaev A."/>
            <person name="Soop K."/>
            <person name="Spirin V."/>
            <person name="Szebenyi C."/>
            <person name="Tomsovsky M."/>
            <person name="Tulloss R.E."/>
            <person name="Uehling J."/>
            <person name="Grigoriev I.V."/>
            <person name="Vagvolgyi C."/>
            <person name="Papp T."/>
            <person name="Martin F.M."/>
            <person name="Miettinen O."/>
            <person name="Hibbett D.S."/>
            <person name="Nagy L.G."/>
        </authorList>
    </citation>
    <scope>NUCLEOTIDE SEQUENCE [LARGE SCALE GENOMIC DNA]</scope>
    <source>
        <strain evidence="3 4">FP101781</strain>
    </source>
</reference>
<keyword evidence="2" id="KW-0472">Membrane</keyword>
<gene>
    <name evidence="3" type="ORF">FA13DRAFT_1414627</name>
</gene>
<feature type="transmembrane region" description="Helical" evidence="2">
    <location>
        <begin position="53"/>
        <end position="77"/>
    </location>
</feature>
<comment type="caution">
    <text evidence="3">The sequence shown here is derived from an EMBL/GenBank/DDBJ whole genome shotgun (WGS) entry which is preliminary data.</text>
</comment>